<protein>
    <recommendedName>
        <fullName evidence="8">Angiotensin-converting enzyme</fullName>
        <ecNumber evidence="8">3.4.-.-</ecNumber>
    </recommendedName>
</protein>
<gene>
    <name evidence="10" type="primary">106085977</name>
</gene>
<dbReference type="Pfam" id="PF01401">
    <property type="entry name" value="Peptidase_M2"/>
    <property type="match status" value="1"/>
</dbReference>
<feature type="binding site" evidence="5">
    <location>
        <position position="199"/>
    </location>
    <ligand>
        <name>chloride</name>
        <dbReference type="ChEBI" id="CHEBI:17996"/>
        <label>1</label>
    </ligand>
</feature>
<organism evidence="10 11">
    <name type="scientific">Stomoxys calcitrans</name>
    <name type="common">Stable fly</name>
    <name type="synonym">Conops calcitrans</name>
    <dbReference type="NCBI Taxonomy" id="35570"/>
    <lineage>
        <taxon>Eukaryota</taxon>
        <taxon>Metazoa</taxon>
        <taxon>Ecdysozoa</taxon>
        <taxon>Arthropoda</taxon>
        <taxon>Hexapoda</taxon>
        <taxon>Insecta</taxon>
        <taxon>Pterygota</taxon>
        <taxon>Neoptera</taxon>
        <taxon>Endopterygota</taxon>
        <taxon>Diptera</taxon>
        <taxon>Brachycera</taxon>
        <taxon>Muscomorpha</taxon>
        <taxon>Muscoidea</taxon>
        <taxon>Muscidae</taxon>
        <taxon>Stomoxys</taxon>
    </lineage>
</organism>
<feature type="disulfide bond" evidence="6 7">
    <location>
        <begin position="512"/>
        <end position="530"/>
    </location>
</feature>
<dbReference type="AlphaFoldDB" id="A0A1I8PSQ5"/>
<dbReference type="PANTHER" id="PTHR10514">
    <property type="entry name" value="ANGIOTENSIN-CONVERTING ENZYME"/>
    <property type="match status" value="1"/>
</dbReference>
<proteinExistence type="inferred from homology"/>
<evidence type="ECO:0000256" key="9">
    <source>
        <dbReference type="SAM" id="SignalP"/>
    </source>
</evidence>
<keyword evidence="11" id="KW-1185">Reference proteome</keyword>
<evidence type="ECO:0000256" key="4">
    <source>
        <dbReference type="ARBA" id="ARBA00023180"/>
    </source>
</evidence>
<evidence type="ECO:0000256" key="6">
    <source>
        <dbReference type="PIRSR" id="PIRSR601548-4"/>
    </source>
</evidence>
<evidence type="ECO:0000256" key="2">
    <source>
        <dbReference type="ARBA" id="ARBA00022729"/>
    </source>
</evidence>
<dbReference type="VEuPathDB" id="VectorBase:SCAU010755"/>
<dbReference type="OrthoDB" id="10029630at2759"/>
<keyword evidence="2 9" id="KW-0732">Signal</keyword>
<keyword evidence="8" id="KW-0378">Hydrolase</keyword>
<keyword evidence="8" id="KW-0645">Protease</keyword>
<comment type="caution">
    <text evidence="7">Lacks conserved residue(s) required for the propagation of feature annotation.</text>
</comment>
<keyword evidence="8" id="KW-0121">Carboxypeptidase</keyword>
<name>A0A1I8PSQ5_STOCA</name>
<dbReference type="GO" id="GO:0005615">
    <property type="term" value="C:extracellular space"/>
    <property type="evidence" value="ECO:0007669"/>
    <property type="project" value="TreeGrafter"/>
</dbReference>
<dbReference type="SUPFAM" id="SSF55486">
    <property type="entry name" value="Metalloproteases ('zincins'), catalytic domain"/>
    <property type="match status" value="1"/>
</dbReference>
<dbReference type="PANTHER" id="PTHR10514:SF44">
    <property type="entry name" value="ANGIOTENSIN-CONVERTING ENZYME-RELATED"/>
    <property type="match status" value="1"/>
</dbReference>
<evidence type="ECO:0000256" key="1">
    <source>
        <dbReference type="ARBA" id="ARBA00008139"/>
    </source>
</evidence>
<keyword evidence="8" id="KW-0479">Metal-binding</keyword>
<keyword evidence="8" id="KW-0482">Metalloprotease</keyword>
<reference evidence="10" key="1">
    <citation type="submission" date="2020-05" db="UniProtKB">
        <authorList>
            <consortium name="EnsemblMetazoa"/>
        </authorList>
    </citation>
    <scope>IDENTIFICATION</scope>
    <source>
        <strain evidence="10">USDA</strain>
    </source>
</reference>
<dbReference type="PRINTS" id="PR00791">
    <property type="entry name" value="PEPDIPTASEA"/>
</dbReference>
<dbReference type="EC" id="3.4.-.-" evidence="8"/>
<evidence type="ECO:0000256" key="5">
    <source>
        <dbReference type="PIRSR" id="PIRSR601548-2"/>
    </source>
</evidence>
<comment type="cofactor">
    <cofactor evidence="8">
        <name>Zn(2+)</name>
        <dbReference type="ChEBI" id="CHEBI:29105"/>
    </cofactor>
    <text evidence="8">Binds 1 zinc ion per subunit.</text>
</comment>
<dbReference type="GO" id="GO:0004180">
    <property type="term" value="F:carboxypeptidase activity"/>
    <property type="evidence" value="ECO:0007669"/>
    <property type="project" value="UniProtKB-KW"/>
</dbReference>
<dbReference type="GO" id="GO:0006508">
    <property type="term" value="P:proteolysis"/>
    <property type="evidence" value="ECO:0007669"/>
    <property type="project" value="UniProtKB-KW"/>
</dbReference>
<keyword evidence="8" id="KW-0862">Zinc</keyword>
<dbReference type="GO" id="GO:0046872">
    <property type="term" value="F:metal ion binding"/>
    <property type="evidence" value="ECO:0007669"/>
    <property type="project" value="UniProtKB-KW"/>
</dbReference>
<feature type="signal peptide" evidence="9">
    <location>
        <begin position="1"/>
        <end position="23"/>
    </location>
</feature>
<evidence type="ECO:0000313" key="11">
    <source>
        <dbReference type="Proteomes" id="UP000095300"/>
    </source>
</evidence>
<dbReference type="GO" id="GO:0008241">
    <property type="term" value="F:peptidyl-dipeptidase activity"/>
    <property type="evidence" value="ECO:0007669"/>
    <property type="project" value="InterPro"/>
</dbReference>
<keyword evidence="4 8" id="KW-0325">Glycoprotein</keyword>
<dbReference type="GO" id="GO:0005886">
    <property type="term" value="C:plasma membrane"/>
    <property type="evidence" value="ECO:0007669"/>
    <property type="project" value="TreeGrafter"/>
</dbReference>
<evidence type="ECO:0000256" key="3">
    <source>
        <dbReference type="ARBA" id="ARBA00023157"/>
    </source>
</evidence>
<evidence type="ECO:0000313" key="10">
    <source>
        <dbReference type="EnsemblMetazoa" id="SCAU010755-PA"/>
    </source>
</evidence>
<accession>A0A1I8PSQ5</accession>
<dbReference type="GO" id="GO:0008237">
    <property type="term" value="F:metallopeptidase activity"/>
    <property type="evidence" value="ECO:0007669"/>
    <property type="project" value="UniProtKB-KW"/>
</dbReference>
<dbReference type="InterPro" id="IPR001548">
    <property type="entry name" value="Peptidase_M2"/>
</dbReference>
<sequence>MLKFQYFCFMLLGLYVTHRCVHAECLTEACAQELVQSIDEKYRINSDLEFEHPNGKVSADIVLRDGILPYKEALDKFDWQNFKSPLLKRQFEILLREMKYPKTDSEFRRNTSLLKNVGKKKFTCSRLSANTCQKVSYNRDIKALFTNSDDEENLKWYWREWRSHLPPEVQTALSYYVSYYQSLGSAANQSASAIWYEGYDDANMMTDLENYMAAIAPLYKEMHGHLRQILRNKYGNAIIPDSGLIPQHLIEQSYYQAWKKDSVLVNPYPEKKLPNMQQELRANWTFNGLRQTASHFFKLLDFPPYPSYFQYEGFKPITNSEDSADCKARINYHGKVRMAYCEKVNYKRLLTTHGDITRLGYALQKNKLPVGLSREACPGFGNAMAEAVILTVSTPKHLQQNVHLLTEYNYDDEMHLNFLYRMAVHALFSVPMYFVHEKLWVDMIDNNVRPWNYKCHYWNLMEKYMGVGPSDHTYIPTFDMNPKFYEGVLDGRSSTKKLFGEFLGYQIYRDLCLKTDLYQPGNADKPLFKCNLHGQTEAGDILMKMMSAGATKPWREIIKDLTPNQETKLQGSAFMDYYQPLLDWLKQDNAAKNVQIGWKSIDNCINPTVV</sequence>
<comment type="similarity">
    <text evidence="1 7 8">Belongs to the peptidase M2 family.</text>
</comment>
<dbReference type="STRING" id="35570.A0A1I8PSQ5"/>
<feature type="chain" id="PRO_5009327272" description="Angiotensin-converting enzyme" evidence="9">
    <location>
        <begin position="24"/>
        <end position="610"/>
    </location>
</feature>
<dbReference type="PROSITE" id="PS52011">
    <property type="entry name" value="PEPTIDASE_M2"/>
    <property type="match status" value="1"/>
</dbReference>
<dbReference type="Proteomes" id="UP000095300">
    <property type="component" value="Unassembled WGS sequence"/>
</dbReference>
<keyword evidence="3 6" id="KW-1015">Disulfide bond</keyword>
<evidence type="ECO:0000256" key="8">
    <source>
        <dbReference type="RuleBase" id="RU361144"/>
    </source>
</evidence>
<dbReference type="EnsemblMetazoa" id="SCAU010755-RA">
    <property type="protein sequence ID" value="SCAU010755-PA"/>
    <property type="gene ID" value="SCAU010755"/>
</dbReference>
<evidence type="ECO:0000256" key="7">
    <source>
        <dbReference type="PROSITE-ProRule" id="PRU01355"/>
    </source>
</evidence>